<evidence type="ECO:0000313" key="3">
    <source>
        <dbReference type="EMBL" id="KAF4310470.1"/>
    </source>
</evidence>
<gene>
    <name evidence="4" type="ORF">GTA08_BOTSDO12638</name>
    <name evidence="3" type="ORF">GTA08_BOTSDO14024</name>
</gene>
<dbReference type="AlphaFoldDB" id="A0A8H4IZW4"/>
<evidence type="ECO:0000256" key="1">
    <source>
        <dbReference type="SAM" id="MobiDB-lite"/>
    </source>
</evidence>
<accession>A0A8H4IZW4</accession>
<feature type="domain" description="PD-(D/E)XK nuclease-like" evidence="2">
    <location>
        <begin position="152"/>
        <end position="348"/>
    </location>
</feature>
<dbReference type="OrthoDB" id="4161186at2759"/>
<evidence type="ECO:0000313" key="5">
    <source>
        <dbReference type="Proteomes" id="UP000572817"/>
    </source>
</evidence>
<keyword evidence="5" id="KW-1185">Reference proteome</keyword>
<feature type="region of interest" description="Disordered" evidence="1">
    <location>
        <begin position="40"/>
        <end position="63"/>
    </location>
</feature>
<dbReference type="EMBL" id="WWBZ02000008">
    <property type="protein sequence ID" value="KAF4311737.1"/>
    <property type="molecule type" value="Genomic_DNA"/>
</dbReference>
<dbReference type="EMBL" id="WWBZ02000015">
    <property type="protein sequence ID" value="KAF4310470.1"/>
    <property type="molecule type" value="Genomic_DNA"/>
</dbReference>
<reference evidence="3 5" key="1">
    <citation type="submission" date="2020-04" db="EMBL/GenBank/DDBJ databases">
        <title>Genome Assembly and Annotation of Botryosphaeria dothidea sdau 11-99, a Latent Pathogen of Apple Fruit Ring Rot in China.</title>
        <authorList>
            <person name="Yu C."/>
            <person name="Diao Y."/>
            <person name="Lu Q."/>
            <person name="Zhao J."/>
            <person name="Cui S."/>
            <person name="Peng C."/>
            <person name="He B."/>
            <person name="Liu H."/>
        </authorList>
    </citation>
    <scope>NUCLEOTIDE SEQUENCE [LARGE SCALE GENOMIC DNA]</scope>
    <source>
        <strain evidence="3">Sdau11-99</strain>
        <strain evidence="5">sdau11-99</strain>
    </source>
</reference>
<sequence>MSWLATRVNAWLSTLPSSPIADPAQHRLLKRRRPVLADLDGSAAMSSQTTPAKAKRQKTTLTDDTLRPARHNTVAPHAAMLDTPSATPPRPGGSAQGARSKAMTMADAGIEYRGLDKRVDELSAQARRLCDDMLALADGEAIIPSDIADEFAHAAGRHRLRPHNLRSGPDGVSKDTLLAELRQAERVRDATLVCIEEHDSEPTWNTEVHSRILALALAPHPAVGYKDVTTAEIWPSYLVPALASGDLVASKMVDYAIYLSPEHAGIKQSVHSLLQRQPLGLQSVNQTQYDSLRHRPIAISIETKTPDAEEEEEAKVQLIMWAAAQLRRLRLLNPAAEPLVLPLVYVSGPS</sequence>
<proteinExistence type="predicted"/>
<dbReference type="Proteomes" id="UP000572817">
    <property type="component" value="Unassembled WGS sequence"/>
</dbReference>
<name>A0A8H4IZW4_9PEZI</name>
<feature type="region of interest" description="Disordered" evidence="1">
    <location>
        <begin position="75"/>
        <end position="99"/>
    </location>
</feature>
<evidence type="ECO:0000259" key="2">
    <source>
        <dbReference type="Pfam" id="PF20516"/>
    </source>
</evidence>
<comment type="caution">
    <text evidence="3">The sequence shown here is derived from an EMBL/GenBank/DDBJ whole genome shotgun (WGS) entry which is preliminary data.</text>
</comment>
<dbReference type="Pfam" id="PF20516">
    <property type="entry name" value="PDDEXK_12"/>
    <property type="match status" value="1"/>
</dbReference>
<protein>
    <recommendedName>
        <fullName evidence="2">PD-(D/E)XK nuclease-like domain-containing protein</fullName>
    </recommendedName>
</protein>
<dbReference type="InterPro" id="IPR046797">
    <property type="entry name" value="PDDEXK_12"/>
</dbReference>
<organism evidence="3 5">
    <name type="scientific">Botryosphaeria dothidea</name>
    <dbReference type="NCBI Taxonomy" id="55169"/>
    <lineage>
        <taxon>Eukaryota</taxon>
        <taxon>Fungi</taxon>
        <taxon>Dikarya</taxon>
        <taxon>Ascomycota</taxon>
        <taxon>Pezizomycotina</taxon>
        <taxon>Dothideomycetes</taxon>
        <taxon>Dothideomycetes incertae sedis</taxon>
        <taxon>Botryosphaeriales</taxon>
        <taxon>Botryosphaeriaceae</taxon>
        <taxon>Botryosphaeria</taxon>
    </lineage>
</organism>
<evidence type="ECO:0000313" key="4">
    <source>
        <dbReference type="EMBL" id="KAF4311737.1"/>
    </source>
</evidence>